<dbReference type="InterPro" id="IPR051472">
    <property type="entry name" value="T3SS_Stator/FliH"/>
</dbReference>
<reference evidence="12" key="1">
    <citation type="submission" date="2015-04" db="EMBL/GenBank/DDBJ databases">
        <authorList>
            <person name="Mushtaq Mamoona"/>
        </authorList>
    </citation>
    <scope>NUCLEOTIDE SEQUENCE [LARGE SCALE GENOMIC DNA]</scope>
    <source>
        <strain evidence="12">AN4859/03</strain>
    </source>
</reference>
<dbReference type="GeneID" id="44969652"/>
<feature type="coiled-coil region" evidence="8">
    <location>
        <begin position="104"/>
        <end position="131"/>
    </location>
</feature>
<dbReference type="Proteomes" id="UP000043763">
    <property type="component" value="Unassembled WGS sequence"/>
</dbReference>
<dbReference type="Pfam" id="PF02108">
    <property type="entry name" value="FliH"/>
    <property type="match status" value="1"/>
</dbReference>
<name>A0A0G4K711_9SPIR</name>
<keyword evidence="12" id="KW-1185">Reference proteome</keyword>
<protein>
    <recommendedName>
        <fullName evidence="3">Flagellar assembly protein FliH</fullName>
    </recommendedName>
</protein>
<dbReference type="OrthoDB" id="306494at2"/>
<dbReference type="GO" id="GO:0044781">
    <property type="term" value="P:bacterial-type flagellum organization"/>
    <property type="evidence" value="ECO:0007669"/>
    <property type="project" value="UniProtKB-KW"/>
</dbReference>
<organism evidence="11 12">
    <name type="scientific">Brachyspira suanatina</name>
    <dbReference type="NCBI Taxonomy" id="381802"/>
    <lineage>
        <taxon>Bacteria</taxon>
        <taxon>Pseudomonadati</taxon>
        <taxon>Spirochaetota</taxon>
        <taxon>Spirochaetia</taxon>
        <taxon>Brachyspirales</taxon>
        <taxon>Brachyspiraceae</taxon>
        <taxon>Brachyspira</taxon>
    </lineage>
</organism>
<feature type="domain" description="Flagellar assembly protein FliH/Type III secretion system HrpE" evidence="10">
    <location>
        <begin position="160"/>
        <end position="287"/>
    </location>
</feature>
<dbReference type="RefSeq" id="WP_012670212.1">
    <property type="nucleotide sequence ID" value="NZ_CVLB01000001.1"/>
</dbReference>
<keyword evidence="11" id="KW-0282">Flagellum</keyword>
<dbReference type="PANTHER" id="PTHR34982:SF1">
    <property type="entry name" value="FLAGELLAR ASSEMBLY PROTEIN FLIH"/>
    <property type="match status" value="1"/>
</dbReference>
<feature type="region of interest" description="Disordered" evidence="9">
    <location>
        <begin position="23"/>
        <end position="42"/>
    </location>
</feature>
<gene>
    <name evidence="11" type="ORF">BRSU_1401</name>
</gene>
<evidence type="ECO:0000256" key="6">
    <source>
        <dbReference type="ARBA" id="ARBA00022927"/>
    </source>
</evidence>
<keyword evidence="7" id="KW-1006">Bacterial flagellum protein export</keyword>
<sequence>MPEKVFKSRSIVELTQKVNIAVPHHKSQEELDYEESQEEYRGPSIEEIEAEIAGLRAQWEEDLRDMRRKAVDEADRIIEDAKTQAFEIFKSKQNEAHVISEQAKVDASRIIQDANAEKERIQSESESIKDAAYKEGYAKGYDEGFEKSFSDSNNDLIKLTEKMKKILAETINKRNEIIDAAEAQVIEVAVLIAKRVVKMLTERDKGIVIRNIQEALRRIKGRTKITIRVNIDDLEVSARHKDEFYQMLDKIEGVTVLEDPNVDVGGCMIETDFGDIDARINTQLNEIETAIKEVEPIKGF</sequence>
<keyword evidence="11" id="KW-0969">Cilium</keyword>
<evidence type="ECO:0000256" key="5">
    <source>
        <dbReference type="ARBA" id="ARBA00022795"/>
    </source>
</evidence>
<keyword evidence="4" id="KW-0813">Transport</keyword>
<evidence type="ECO:0000256" key="7">
    <source>
        <dbReference type="ARBA" id="ARBA00023225"/>
    </source>
</evidence>
<dbReference type="NCBIfam" id="NF005198">
    <property type="entry name" value="PRK06669.1-3"/>
    <property type="match status" value="1"/>
</dbReference>
<dbReference type="GO" id="GO:0015031">
    <property type="term" value="P:protein transport"/>
    <property type="evidence" value="ECO:0007669"/>
    <property type="project" value="UniProtKB-KW"/>
</dbReference>
<comment type="similarity">
    <text evidence="2">Belongs to the FliH family.</text>
</comment>
<evidence type="ECO:0000256" key="4">
    <source>
        <dbReference type="ARBA" id="ARBA00022448"/>
    </source>
</evidence>
<keyword evidence="6" id="KW-0653">Protein transport</keyword>
<evidence type="ECO:0000313" key="11">
    <source>
        <dbReference type="EMBL" id="CRF33367.1"/>
    </source>
</evidence>
<evidence type="ECO:0000256" key="1">
    <source>
        <dbReference type="ARBA" id="ARBA00003041"/>
    </source>
</evidence>
<keyword evidence="5" id="KW-1005">Bacterial flagellum biogenesis</keyword>
<accession>A0A0G4K711</accession>
<evidence type="ECO:0000256" key="9">
    <source>
        <dbReference type="SAM" id="MobiDB-lite"/>
    </source>
</evidence>
<evidence type="ECO:0000313" key="12">
    <source>
        <dbReference type="Proteomes" id="UP000043763"/>
    </source>
</evidence>
<dbReference type="InterPro" id="IPR018035">
    <property type="entry name" value="Flagellar_FliH/T3SS_HrpE"/>
</dbReference>
<comment type="function">
    <text evidence="1">Needed for flagellar regrowth and assembly.</text>
</comment>
<dbReference type="PANTHER" id="PTHR34982">
    <property type="entry name" value="YOP PROTEINS TRANSLOCATION PROTEIN L"/>
    <property type="match status" value="1"/>
</dbReference>
<evidence type="ECO:0000256" key="3">
    <source>
        <dbReference type="ARBA" id="ARBA00016507"/>
    </source>
</evidence>
<evidence type="ECO:0000256" key="8">
    <source>
        <dbReference type="SAM" id="Coils"/>
    </source>
</evidence>
<evidence type="ECO:0000259" key="10">
    <source>
        <dbReference type="Pfam" id="PF02108"/>
    </source>
</evidence>
<evidence type="ECO:0000256" key="2">
    <source>
        <dbReference type="ARBA" id="ARBA00006602"/>
    </source>
</evidence>
<keyword evidence="11" id="KW-0966">Cell projection</keyword>
<proteinExistence type="inferred from homology"/>
<dbReference type="EMBL" id="CVLB01000001">
    <property type="protein sequence ID" value="CRF33367.1"/>
    <property type="molecule type" value="Genomic_DNA"/>
</dbReference>
<keyword evidence="8" id="KW-0175">Coiled coil</keyword>
<dbReference type="GO" id="GO:0005829">
    <property type="term" value="C:cytosol"/>
    <property type="evidence" value="ECO:0007669"/>
    <property type="project" value="TreeGrafter"/>
</dbReference>
<dbReference type="AlphaFoldDB" id="A0A0G4K711"/>